<feature type="transmembrane region" description="Helical" evidence="6">
    <location>
        <begin position="445"/>
        <end position="467"/>
    </location>
</feature>
<protein>
    <recommendedName>
        <fullName evidence="7">ABC3 transporter permease C-terminal domain-containing protein</fullName>
    </recommendedName>
</protein>
<organism evidence="8 9">
    <name type="scientific">Nonomuraea bangladeshensis</name>
    <dbReference type="NCBI Taxonomy" id="404385"/>
    <lineage>
        <taxon>Bacteria</taxon>
        <taxon>Bacillati</taxon>
        <taxon>Actinomycetota</taxon>
        <taxon>Actinomycetes</taxon>
        <taxon>Streptosporangiales</taxon>
        <taxon>Streptosporangiaceae</taxon>
        <taxon>Nonomuraea</taxon>
    </lineage>
</organism>
<reference evidence="8 9" key="1">
    <citation type="submission" date="2024-06" db="EMBL/GenBank/DDBJ databases">
        <title>The Natural Products Discovery Center: Release of the First 8490 Sequenced Strains for Exploring Actinobacteria Biosynthetic Diversity.</title>
        <authorList>
            <person name="Kalkreuter E."/>
            <person name="Kautsar S.A."/>
            <person name="Yang D."/>
            <person name="Bader C.D."/>
            <person name="Teijaro C.N."/>
            <person name="Fluegel L."/>
            <person name="Davis C.M."/>
            <person name="Simpson J.R."/>
            <person name="Lauterbach L."/>
            <person name="Steele A.D."/>
            <person name="Gui C."/>
            <person name="Meng S."/>
            <person name="Li G."/>
            <person name="Viehrig K."/>
            <person name="Ye F."/>
            <person name="Su P."/>
            <person name="Kiefer A.F."/>
            <person name="Nichols A."/>
            <person name="Cepeda A.J."/>
            <person name="Yan W."/>
            <person name="Fan B."/>
            <person name="Jiang Y."/>
            <person name="Adhikari A."/>
            <person name="Zheng C.-J."/>
            <person name="Schuster L."/>
            <person name="Cowan T.M."/>
            <person name="Smanski M.J."/>
            <person name="Chevrette M.G."/>
            <person name="De Carvalho L.P.S."/>
            <person name="Shen B."/>
        </authorList>
    </citation>
    <scope>NUCLEOTIDE SEQUENCE [LARGE SCALE GENOMIC DNA]</scope>
    <source>
        <strain evidence="8 9">NPDC049574</strain>
    </source>
</reference>
<comment type="caution">
    <text evidence="8">The sequence shown here is derived from an EMBL/GenBank/DDBJ whole genome shotgun (WGS) entry which is preliminary data.</text>
</comment>
<comment type="subcellular location">
    <subcellularLocation>
        <location evidence="1">Cell membrane</location>
        <topology evidence="1">Multi-pass membrane protein</topology>
    </subcellularLocation>
</comment>
<evidence type="ECO:0000256" key="1">
    <source>
        <dbReference type="ARBA" id="ARBA00004651"/>
    </source>
</evidence>
<evidence type="ECO:0000256" key="3">
    <source>
        <dbReference type="ARBA" id="ARBA00022692"/>
    </source>
</evidence>
<dbReference type="EMBL" id="JBFARM010000003">
    <property type="protein sequence ID" value="MEV4286183.1"/>
    <property type="molecule type" value="Genomic_DNA"/>
</dbReference>
<evidence type="ECO:0000259" key="7">
    <source>
        <dbReference type="Pfam" id="PF02687"/>
    </source>
</evidence>
<keyword evidence="4 6" id="KW-1133">Transmembrane helix</keyword>
<name>A0ABV3H0W5_9ACTN</name>
<evidence type="ECO:0000256" key="6">
    <source>
        <dbReference type="SAM" id="Phobius"/>
    </source>
</evidence>
<feature type="transmembrane region" description="Helical" evidence="6">
    <location>
        <begin position="130"/>
        <end position="154"/>
    </location>
</feature>
<feature type="transmembrane region" description="Helical" evidence="6">
    <location>
        <begin position="395"/>
        <end position="425"/>
    </location>
</feature>
<feature type="transmembrane region" description="Helical" evidence="6">
    <location>
        <begin position="43"/>
        <end position="65"/>
    </location>
</feature>
<dbReference type="RefSeq" id="WP_364447919.1">
    <property type="nucleotide sequence ID" value="NZ_JBFARM010000003.1"/>
</dbReference>
<evidence type="ECO:0000256" key="5">
    <source>
        <dbReference type="ARBA" id="ARBA00023136"/>
    </source>
</evidence>
<keyword evidence="5 6" id="KW-0472">Membrane</keyword>
<dbReference type="Pfam" id="PF02687">
    <property type="entry name" value="FtsX"/>
    <property type="match status" value="1"/>
</dbReference>
<accession>A0ABV3H0W5</accession>
<dbReference type="Proteomes" id="UP001552427">
    <property type="component" value="Unassembled WGS sequence"/>
</dbReference>
<evidence type="ECO:0000313" key="8">
    <source>
        <dbReference type="EMBL" id="MEV4286183.1"/>
    </source>
</evidence>
<feature type="transmembrane region" description="Helical" evidence="6">
    <location>
        <begin position="6"/>
        <end position="31"/>
    </location>
</feature>
<dbReference type="InterPro" id="IPR003838">
    <property type="entry name" value="ABC3_permease_C"/>
</dbReference>
<keyword evidence="9" id="KW-1185">Reference proteome</keyword>
<sequence length="484" mass="51227">MSVDLGICVAVFAGLFFMAVAAGISGTSISASHGRRELTNRRIVVLGLFTSFSGVCLMALGAWLAQEDSRYGVWEILGILLLTLAGAGLLAAGLGPLPPWLVEIIGPYAERLPPPVRLAVRDLGRRRAGAALAVPTAMTATAFGLALTVVAVGLTAQSKAEYRPSARPGTLLVRAGSAAEAATVRATIARELPGVPIAQRETVADSSRLFGVEAANVEASEKAFYGEAIGDENLLRYLTGDRSTPYDEGTAVVVTSADMKVDSVTLTYEIDKDDGNTKNIPAIVAKTSDPHMETIFLPSTIVRELGYQLQPSELIVDPTLYRVTAEDQRRLDDRLDDAVADIYVERGFEAPLGWLPVAAAAFLIAVFCALTSGFGPDANARQARVMRRAGDNFRWFCASRAGLSALCATVLGAVVGCPAGMFLLWPLTISGSWEEPVRPPFETPWPAITAIVVGLPLLAAAVAAIFAREHPHVPGPRPLTPAGR</sequence>
<feature type="transmembrane region" description="Helical" evidence="6">
    <location>
        <begin position="71"/>
        <end position="94"/>
    </location>
</feature>
<keyword evidence="2" id="KW-1003">Cell membrane</keyword>
<evidence type="ECO:0000313" key="9">
    <source>
        <dbReference type="Proteomes" id="UP001552427"/>
    </source>
</evidence>
<evidence type="ECO:0000256" key="2">
    <source>
        <dbReference type="ARBA" id="ARBA00022475"/>
    </source>
</evidence>
<gene>
    <name evidence="8" type="ORF">AB0K40_11835</name>
</gene>
<feature type="transmembrane region" description="Helical" evidence="6">
    <location>
        <begin position="352"/>
        <end position="374"/>
    </location>
</feature>
<keyword evidence="3 6" id="KW-0812">Transmembrane</keyword>
<evidence type="ECO:0000256" key="4">
    <source>
        <dbReference type="ARBA" id="ARBA00022989"/>
    </source>
</evidence>
<proteinExistence type="predicted"/>
<feature type="domain" description="ABC3 transporter permease C-terminal" evidence="7">
    <location>
        <begin position="359"/>
        <end position="467"/>
    </location>
</feature>